<accession>A0AB39ZAX1</accession>
<reference evidence="5" key="1">
    <citation type="submission" date="2025-08" db="UniProtKB">
        <authorList>
            <consortium name="RefSeq"/>
        </authorList>
    </citation>
    <scope>IDENTIFICATION</scope>
</reference>
<dbReference type="RefSeq" id="XP_016931645.4">
    <property type="nucleotide sequence ID" value="XM_017076156.4"/>
</dbReference>
<feature type="transmembrane region" description="Helical" evidence="1">
    <location>
        <begin position="263"/>
        <end position="280"/>
    </location>
</feature>
<feature type="transmembrane region" description="Helical" evidence="1">
    <location>
        <begin position="433"/>
        <end position="454"/>
    </location>
</feature>
<dbReference type="PANTHER" id="PTHR11161:SF0">
    <property type="entry name" value="O-ACYLTRANSFERASE LIKE PROTEIN"/>
    <property type="match status" value="1"/>
</dbReference>
<feature type="transmembrane region" description="Helical" evidence="1">
    <location>
        <begin position="1223"/>
        <end position="1248"/>
    </location>
</feature>
<feature type="transmembrane region" description="Helical" evidence="1">
    <location>
        <begin position="553"/>
        <end position="578"/>
    </location>
</feature>
<evidence type="ECO:0000256" key="2">
    <source>
        <dbReference type="SAM" id="SignalP"/>
    </source>
</evidence>
<dbReference type="SMART" id="SM00703">
    <property type="entry name" value="NRF"/>
    <property type="match status" value="2"/>
</dbReference>
<dbReference type="PANTHER" id="PTHR11161">
    <property type="entry name" value="O-ACYLTRANSFERASE"/>
    <property type="match status" value="1"/>
</dbReference>
<feature type="transmembrane region" description="Helical" evidence="1">
    <location>
        <begin position="1190"/>
        <end position="1211"/>
    </location>
</feature>
<feature type="transmembrane region" description="Helical" evidence="1">
    <location>
        <begin position="1061"/>
        <end position="1082"/>
    </location>
</feature>
<feature type="transmembrane region" description="Helical" evidence="1">
    <location>
        <begin position="1150"/>
        <end position="1170"/>
    </location>
</feature>
<feature type="domain" description="Nose resistant-to-fluoxetine protein N-terminal" evidence="3">
    <location>
        <begin position="771"/>
        <end position="902"/>
    </location>
</feature>
<feature type="transmembrane region" description="Helical" evidence="1">
    <location>
        <begin position="509"/>
        <end position="529"/>
    </location>
</feature>
<evidence type="ECO:0000256" key="1">
    <source>
        <dbReference type="SAM" id="Phobius"/>
    </source>
</evidence>
<gene>
    <name evidence="5" type="primary">LOC108011091</name>
</gene>
<dbReference type="InterPro" id="IPR006621">
    <property type="entry name" value="Nose-resist-to-fluoxetine_N"/>
</dbReference>
<feature type="transmembrane region" description="Helical" evidence="1">
    <location>
        <begin position="344"/>
        <end position="361"/>
    </location>
</feature>
<dbReference type="InterPro" id="IPR052728">
    <property type="entry name" value="O2_lipid_transport_reg"/>
</dbReference>
<feature type="domain" description="Nose resistant-to-fluoxetine protein N-terminal" evidence="3">
    <location>
        <begin position="67"/>
        <end position="185"/>
    </location>
</feature>
<dbReference type="GeneID" id="108011091"/>
<dbReference type="Pfam" id="PF01757">
    <property type="entry name" value="Acyl_transf_3"/>
    <property type="match status" value="2"/>
</dbReference>
<feature type="signal peptide" evidence="2">
    <location>
        <begin position="1"/>
        <end position="19"/>
    </location>
</feature>
<evidence type="ECO:0000313" key="5">
    <source>
        <dbReference type="RefSeq" id="XP_016931645.4"/>
    </source>
</evidence>
<feature type="transmembrane region" description="Helical" evidence="1">
    <location>
        <begin position="300"/>
        <end position="324"/>
    </location>
</feature>
<feature type="transmembrane region" description="Helical" evidence="1">
    <location>
        <begin position="1017"/>
        <end position="1041"/>
    </location>
</feature>
<feature type="transmembrane region" description="Helical" evidence="1">
    <location>
        <begin position="1268"/>
        <end position="1289"/>
    </location>
</feature>
<feature type="transmembrane region" description="Helical" evidence="1">
    <location>
        <begin position="623"/>
        <end position="641"/>
    </location>
</feature>
<feature type="transmembrane region" description="Helical" evidence="1">
    <location>
        <begin position="1339"/>
        <end position="1357"/>
    </location>
</feature>
<keyword evidence="2" id="KW-0732">Signal</keyword>
<proteinExistence type="predicted"/>
<protein>
    <recommendedName>
        <fullName evidence="3">Nose resistant-to-fluoxetine protein N-terminal domain-containing protein</fullName>
    </recommendedName>
</protein>
<feature type="chain" id="PRO_5045940665" description="Nose resistant-to-fluoxetine protein N-terminal domain-containing protein" evidence="2">
    <location>
        <begin position="20"/>
        <end position="1407"/>
    </location>
</feature>
<organism evidence="4 5">
    <name type="scientific">Drosophila suzukii</name>
    <name type="common">Spotted-wing drosophila fruit fly</name>
    <dbReference type="NCBI Taxonomy" id="28584"/>
    <lineage>
        <taxon>Eukaryota</taxon>
        <taxon>Metazoa</taxon>
        <taxon>Ecdysozoa</taxon>
        <taxon>Arthropoda</taxon>
        <taxon>Hexapoda</taxon>
        <taxon>Insecta</taxon>
        <taxon>Pterygota</taxon>
        <taxon>Neoptera</taxon>
        <taxon>Endopterygota</taxon>
        <taxon>Diptera</taxon>
        <taxon>Brachycera</taxon>
        <taxon>Muscomorpha</taxon>
        <taxon>Ephydroidea</taxon>
        <taxon>Drosophilidae</taxon>
        <taxon>Drosophila</taxon>
        <taxon>Sophophora</taxon>
    </lineage>
</organism>
<name>A0AB39ZAX1_DROSZ</name>
<sequence length="1407" mass="158645">MVKFISYLLLYGLVVICASESTNPDVLKGHGYLRHLRPLAVEFIEYFQNVTLESLGLPDSRLASVDDTLCLAEMEALMSALSSSEYWALKMIDSWGSIPSGIMTGNNFDLGNFDECLSIYQVIGSRKISGKYCFLIANNLRIATCFPASCSSTQMEPFVKEILNRIPYVNSINITLKISEASCQTSESDPWDALTISTIVILSVMGVLVTLFTLYDYFLCEDQNKIPALVKAFSARANSRTLFRIVPNNSNPNIIECLHGIRCMSLFWVIFSHEFIYALTSPNLNKADIYSWAVEPFASFVLHGYFTVDSFFVLGGLLVSMIALRSMEKSGGKLNPLLMYLHRIIRIVPVVAMAILIYMRMMTVVSGGPMLKNGYHGKESCEKGWFLTMLFIQNYAALHICLDHTWYLAVDMQLFIISPILLIALYKWGKKAASGIAVLVVLLSGCLFATQMVNKYSMLVKNGGDDDGVPNKKLYLATHVHAAPWLIGFLFGYFLHLNRGKKFQLSRPVVWTGWILSLAMLFTSIFALYPAGKWSASPLSTLEESLYYTLTRVAWPLAICWIIFACMQGYGGLANSFLSSPLWQPFSRLSYSMYIWHMFVQEMNSRSVRTNTYFSNYSMMKHFWYDFGFTALMSYLLYLIIEAPLCGFDILLRPQRNSTAADQPKLVSYQNDLETRRPEESDPITAPDVQTMMVKPVSRNQTTMARVVTIFLLSGLVLIGATELEETELLKQYQRLKHLRPLGVEFAEHFRNVSIRDLDLDFYTGLPKENQLLCLEDMAVLMQSLAAGNYWAIKMIDAWGSIPSGLLYGNFYDLGNFDECLKISQQITSDHSVQGKYCFISVPFGGLLGIPALNARPVNIATCFPASCSAAQMEGFVGKLLQQLIGSNSSTSLSINEASCQTIDSKPWDGLTIFTVVVLSLMVSVVTFFTLYDYFLNKNQDEPSGLIQAFSVRSNSRALFRIVESKSNPNVISCLHGIRCMSIIWVVFSHVNLYFVTMPNINFVHAYSWAEQPYSNIILHGVFSVDSFFFLGGLLVSMIALRSMDKTKGKLNAPLMYLHRLIRILPVLAMAILIYMTIMPLVSGGPLFYDGFSGRNTCETNWFWTLLFIQNYATENICLGHSWYLAVDMQLYIISPLLLIALYKWGKKAAAGIVLLIILLSGCLFATMMINNFSFLIKNTTGSNMANHMLYQATHRHAAPWLIGFLFGYFLHLNRGRKFQLNWLAVWSGWAICLALLGTSLFALYPAAKWSAPALSTLEESLYYTLTRLAWPISLCWIVFACMQGYGGLANSFLSSPLWQPLSRLSYSVYIWHMFIVEINCKNSRTSTYFSDYTAMLKFWSDFGFTVMLSYFFYLIIEAPLGGFDSLLNPKKKSTEQTHIASSNTFSAETQPEKNPDQILVAIRKAD</sequence>
<dbReference type="Proteomes" id="UP001652628">
    <property type="component" value="Chromosome 3"/>
</dbReference>
<dbReference type="GO" id="GO:0016747">
    <property type="term" value="F:acyltransferase activity, transferring groups other than amino-acyl groups"/>
    <property type="evidence" value="ECO:0007669"/>
    <property type="project" value="InterPro"/>
</dbReference>
<evidence type="ECO:0000313" key="4">
    <source>
        <dbReference type="Proteomes" id="UP001652628"/>
    </source>
</evidence>
<dbReference type="AlphaFoldDB" id="A0AB39ZAX1"/>
<dbReference type="InterPro" id="IPR002656">
    <property type="entry name" value="Acyl_transf_3_dom"/>
</dbReference>
<feature type="transmembrane region" description="Helical" evidence="1">
    <location>
        <begin position="911"/>
        <end position="932"/>
    </location>
</feature>
<dbReference type="Pfam" id="PF20146">
    <property type="entry name" value="NRF"/>
    <property type="match status" value="2"/>
</dbReference>
<keyword evidence="1" id="KW-0812">Transmembrane</keyword>
<evidence type="ECO:0000259" key="3">
    <source>
        <dbReference type="SMART" id="SM00703"/>
    </source>
</evidence>
<feature type="transmembrane region" description="Helical" evidence="1">
    <location>
        <begin position="1123"/>
        <end position="1143"/>
    </location>
</feature>
<feature type="transmembrane region" description="Helical" evidence="1">
    <location>
        <begin position="193"/>
        <end position="215"/>
    </location>
</feature>
<feature type="transmembrane region" description="Helical" evidence="1">
    <location>
        <begin position="474"/>
        <end position="497"/>
    </location>
</feature>
<feature type="transmembrane region" description="Helical" evidence="1">
    <location>
        <begin position="406"/>
        <end position="426"/>
    </location>
</feature>
<keyword evidence="1" id="KW-0472">Membrane</keyword>
<keyword evidence="1" id="KW-1133">Transmembrane helix</keyword>
<keyword evidence="4" id="KW-1185">Reference proteome</keyword>